<evidence type="ECO:0000256" key="2">
    <source>
        <dbReference type="ARBA" id="ARBA00004972"/>
    </source>
</evidence>
<gene>
    <name evidence="12" type="ORF">F0562_030021</name>
</gene>
<dbReference type="Pfam" id="PF03171">
    <property type="entry name" value="2OG-FeII_Oxy"/>
    <property type="match status" value="1"/>
</dbReference>
<evidence type="ECO:0000256" key="4">
    <source>
        <dbReference type="ARBA" id="ARBA00022964"/>
    </source>
</evidence>
<keyword evidence="4" id="KW-0223">Dioxygenase</keyword>
<dbReference type="Pfam" id="PF14226">
    <property type="entry name" value="DIOX_N"/>
    <property type="match status" value="1"/>
</dbReference>
<comment type="pathway">
    <text evidence="7">Plant hormone biosynthesis; gibberellin biosynthesis.</text>
</comment>
<dbReference type="SUPFAM" id="SSF51197">
    <property type="entry name" value="Clavaminate synthase-like"/>
    <property type="match status" value="1"/>
</dbReference>
<dbReference type="InterPro" id="IPR027443">
    <property type="entry name" value="IPNS-like_sf"/>
</dbReference>
<comment type="cofactor">
    <cofactor evidence="1">
        <name>L-ascorbate</name>
        <dbReference type="ChEBI" id="CHEBI:38290"/>
    </cofactor>
</comment>
<evidence type="ECO:0000313" key="12">
    <source>
        <dbReference type="EMBL" id="KAA8535018.1"/>
    </source>
</evidence>
<dbReference type="GO" id="GO:0009686">
    <property type="term" value="P:gibberellin biosynthetic process"/>
    <property type="evidence" value="ECO:0007669"/>
    <property type="project" value="UniProtKB-ARBA"/>
</dbReference>
<protein>
    <recommendedName>
        <fullName evidence="9">gibberellin 3beta-dioxygenase</fullName>
        <ecNumber evidence="9">1.14.11.15</ecNumber>
    </recommendedName>
</protein>
<keyword evidence="13" id="KW-1185">Reference proteome</keyword>
<accession>A0A5J5AXG1</accession>
<dbReference type="GO" id="GO:0016707">
    <property type="term" value="F:gibberellin 3-beta-dioxygenase activity"/>
    <property type="evidence" value="ECO:0007669"/>
    <property type="project" value="UniProtKB-EC"/>
</dbReference>
<keyword evidence="6 10" id="KW-0408">Iron</keyword>
<dbReference type="OrthoDB" id="288590at2759"/>
<dbReference type="InterPro" id="IPR044861">
    <property type="entry name" value="IPNS-like_FE2OG_OXY"/>
</dbReference>
<organism evidence="12 13">
    <name type="scientific">Nyssa sinensis</name>
    <dbReference type="NCBI Taxonomy" id="561372"/>
    <lineage>
        <taxon>Eukaryota</taxon>
        <taxon>Viridiplantae</taxon>
        <taxon>Streptophyta</taxon>
        <taxon>Embryophyta</taxon>
        <taxon>Tracheophyta</taxon>
        <taxon>Spermatophyta</taxon>
        <taxon>Magnoliopsida</taxon>
        <taxon>eudicotyledons</taxon>
        <taxon>Gunneridae</taxon>
        <taxon>Pentapetalae</taxon>
        <taxon>asterids</taxon>
        <taxon>Cornales</taxon>
        <taxon>Nyssaceae</taxon>
        <taxon>Nyssa</taxon>
    </lineage>
</organism>
<dbReference type="InterPro" id="IPR005123">
    <property type="entry name" value="Oxoglu/Fe-dep_dioxygenase_dom"/>
</dbReference>
<sequence length="359" mass="40678">MNSISESYKTHPIHLNHIIPLDFKHVLKLPDSHTWTSLSNDYDPPINYPNADSSIPIIDLCDPNAAELIRNACEQWGVFQLTGHGIPVALLEDIEYQTRRLFSLPAEQKLRAVRSQETSTGYGVARIAEFFPKLMWSEGFSVMGSPAEHARQLWPHHHTKFCDVMEDYQKEMKRLSERIIMLMLESLGLAREDLKWLKPNKGSKQAQGLLQLNSYPVCPDPTRAMGLAPHTDSSLLTLLYQSNISGLQVLQDNSGWVTVQPLAGALVVNIGDLMHILSNGQFKTVLHRAVVNKTQHRLSIAYFYGPPRDVMVSPAMKLTDGDHPPLYRPVTWKEYLDAKAIYFNKALELIRFDAIDAKR</sequence>
<evidence type="ECO:0000256" key="6">
    <source>
        <dbReference type="ARBA" id="ARBA00023004"/>
    </source>
</evidence>
<evidence type="ECO:0000256" key="5">
    <source>
        <dbReference type="ARBA" id="ARBA00023002"/>
    </source>
</evidence>
<evidence type="ECO:0000256" key="3">
    <source>
        <dbReference type="ARBA" id="ARBA00022723"/>
    </source>
</evidence>
<feature type="domain" description="Fe2OG dioxygenase" evidence="11">
    <location>
        <begin position="205"/>
        <end position="306"/>
    </location>
</feature>
<dbReference type="AlphaFoldDB" id="A0A5J5AXG1"/>
<evidence type="ECO:0000256" key="8">
    <source>
        <dbReference type="ARBA" id="ARBA00061560"/>
    </source>
</evidence>
<dbReference type="GO" id="GO:0046872">
    <property type="term" value="F:metal ion binding"/>
    <property type="evidence" value="ECO:0007669"/>
    <property type="project" value="UniProtKB-KW"/>
</dbReference>
<dbReference type="InterPro" id="IPR026992">
    <property type="entry name" value="DIOX_N"/>
</dbReference>
<evidence type="ECO:0000313" key="13">
    <source>
        <dbReference type="Proteomes" id="UP000325577"/>
    </source>
</evidence>
<dbReference type="Gene3D" id="2.60.120.330">
    <property type="entry name" value="B-lactam Antibiotic, Isopenicillin N Synthase, Chain"/>
    <property type="match status" value="1"/>
</dbReference>
<evidence type="ECO:0000256" key="7">
    <source>
        <dbReference type="ARBA" id="ARBA00037909"/>
    </source>
</evidence>
<keyword evidence="5 10" id="KW-0560">Oxidoreductase</keyword>
<dbReference type="PANTHER" id="PTHR47990">
    <property type="entry name" value="2-OXOGLUTARATE (2OG) AND FE(II)-DEPENDENT OXYGENASE SUPERFAMILY PROTEIN-RELATED"/>
    <property type="match status" value="1"/>
</dbReference>
<evidence type="ECO:0000256" key="10">
    <source>
        <dbReference type="RuleBase" id="RU003682"/>
    </source>
</evidence>
<dbReference type="PROSITE" id="PS51471">
    <property type="entry name" value="FE2OG_OXY"/>
    <property type="match status" value="1"/>
</dbReference>
<evidence type="ECO:0000259" key="11">
    <source>
        <dbReference type="PROSITE" id="PS51471"/>
    </source>
</evidence>
<evidence type="ECO:0000256" key="1">
    <source>
        <dbReference type="ARBA" id="ARBA00001961"/>
    </source>
</evidence>
<reference evidence="12 13" key="1">
    <citation type="submission" date="2019-09" db="EMBL/GenBank/DDBJ databases">
        <title>A chromosome-level genome assembly of the Chinese tupelo Nyssa sinensis.</title>
        <authorList>
            <person name="Yang X."/>
            <person name="Kang M."/>
            <person name="Yang Y."/>
            <person name="Xiong H."/>
            <person name="Wang M."/>
            <person name="Zhang Z."/>
            <person name="Wang Z."/>
            <person name="Wu H."/>
            <person name="Ma T."/>
            <person name="Liu J."/>
            <person name="Xi Z."/>
        </authorList>
    </citation>
    <scope>NUCLEOTIDE SEQUENCE [LARGE SCALE GENOMIC DNA]</scope>
    <source>
        <strain evidence="12">J267</strain>
        <tissue evidence="12">Leaf</tissue>
    </source>
</reference>
<proteinExistence type="inferred from homology"/>
<dbReference type="FunFam" id="2.60.120.330:FF:000013">
    <property type="entry name" value="Gibberellin 3-beta-dioxygenase 1"/>
    <property type="match status" value="1"/>
</dbReference>
<name>A0A5J5AXG1_9ASTE</name>
<dbReference type="EC" id="1.14.11.15" evidence="9"/>
<dbReference type="InterPro" id="IPR050231">
    <property type="entry name" value="Iron_ascorbate_oxido_reductase"/>
</dbReference>
<keyword evidence="3 10" id="KW-0479">Metal-binding</keyword>
<dbReference type="Proteomes" id="UP000325577">
    <property type="component" value="Linkage Group LG17"/>
</dbReference>
<dbReference type="EMBL" id="CM018040">
    <property type="protein sequence ID" value="KAA8535018.1"/>
    <property type="molecule type" value="Genomic_DNA"/>
</dbReference>
<comment type="pathway">
    <text evidence="2">Hormone biosynthesis.</text>
</comment>
<evidence type="ECO:0000256" key="9">
    <source>
        <dbReference type="ARBA" id="ARBA00066695"/>
    </source>
</evidence>
<comment type="similarity">
    <text evidence="8">Belongs to the iron/ascorbate-dependent oxidoreductase family. GA3OX subfamily.</text>
</comment>